<dbReference type="Proteomes" id="UP000198850">
    <property type="component" value="Unassembled WGS sequence"/>
</dbReference>
<name>A0A1H3ZIT7_9SPHI</name>
<dbReference type="InterPro" id="IPR021246">
    <property type="entry name" value="DUF2797"/>
</dbReference>
<evidence type="ECO:0000313" key="2">
    <source>
        <dbReference type="Proteomes" id="UP000198850"/>
    </source>
</evidence>
<dbReference type="Pfam" id="PF10977">
    <property type="entry name" value="DUF2797"/>
    <property type="match status" value="1"/>
</dbReference>
<reference evidence="1 2" key="1">
    <citation type="submission" date="2016-10" db="EMBL/GenBank/DDBJ databases">
        <authorList>
            <person name="de Groot N.N."/>
        </authorList>
    </citation>
    <scope>NUCLEOTIDE SEQUENCE [LARGE SCALE GENOMIC DNA]</scope>
    <source>
        <strain evidence="1 2">DSM 19033</strain>
    </source>
</reference>
<evidence type="ECO:0008006" key="3">
    <source>
        <dbReference type="Google" id="ProtNLM"/>
    </source>
</evidence>
<dbReference type="AlphaFoldDB" id="A0A1H3ZIT7"/>
<dbReference type="STRING" id="425514.SAMN05443550_102374"/>
<keyword evidence="2" id="KW-1185">Reference proteome</keyword>
<sequence length="298" mass="34199">MENIIKILSGYGFNSAGPHFIIDEINGKLVKRNHVNIIGHTFTIKPSSLKFCIGRYDLRTSDSFPCPHVNPMTNKKESICYDCFTFNSFNPSFYNVSVSELSIKQREYNMLPHNVYLALFDEHHIKVGISQKKRNLTRWLEQGARVATVIFECNNAYLAREIEEKISKELKLSEALRNDQKRQCLKNKSDFNKASTILEGLITKINALFEQQIIHQSFTKLDEYYLQNNVIQANILDISNEMPESISGKGIGLIGDTLVFENSHQQFMFSLKKIIGQQILFENKLTSQAFSPTQISLF</sequence>
<dbReference type="OrthoDB" id="9775734at2"/>
<proteinExistence type="predicted"/>
<accession>A0A1H3ZIT7</accession>
<organism evidence="1 2">
    <name type="scientific">Pedobacter hartonius</name>
    <dbReference type="NCBI Taxonomy" id="425514"/>
    <lineage>
        <taxon>Bacteria</taxon>
        <taxon>Pseudomonadati</taxon>
        <taxon>Bacteroidota</taxon>
        <taxon>Sphingobacteriia</taxon>
        <taxon>Sphingobacteriales</taxon>
        <taxon>Sphingobacteriaceae</taxon>
        <taxon>Pedobacter</taxon>
    </lineage>
</organism>
<dbReference type="RefSeq" id="WP_090555518.1">
    <property type="nucleotide sequence ID" value="NZ_FNRA01000002.1"/>
</dbReference>
<gene>
    <name evidence="1" type="ORF">SAMN05443550_102374</name>
</gene>
<protein>
    <recommendedName>
        <fullName evidence="3">DUF2797 domain-containing protein</fullName>
    </recommendedName>
</protein>
<dbReference type="EMBL" id="FNRA01000002">
    <property type="protein sequence ID" value="SEA23498.1"/>
    <property type="molecule type" value="Genomic_DNA"/>
</dbReference>
<evidence type="ECO:0000313" key="1">
    <source>
        <dbReference type="EMBL" id="SEA23498.1"/>
    </source>
</evidence>